<evidence type="ECO:0000256" key="1">
    <source>
        <dbReference type="ARBA" id="ARBA00008575"/>
    </source>
</evidence>
<dbReference type="Proteomes" id="UP000094565">
    <property type="component" value="Chromosome 2"/>
</dbReference>
<evidence type="ECO:0000256" key="9">
    <source>
        <dbReference type="SAM" id="Phobius"/>
    </source>
</evidence>
<dbReference type="SMART" id="SM00382">
    <property type="entry name" value="AAA"/>
    <property type="match status" value="1"/>
</dbReference>
<keyword evidence="8" id="KW-0175">Coiled coil</keyword>
<dbReference type="AlphaFoldDB" id="A0A1B2JBT3"/>
<dbReference type="GO" id="GO:0005324">
    <property type="term" value="F:long-chain fatty acid transmembrane transporter activity"/>
    <property type="evidence" value="ECO:0007669"/>
    <property type="project" value="TreeGrafter"/>
</dbReference>
<keyword evidence="2" id="KW-0813">Transport</keyword>
<dbReference type="OrthoDB" id="422637at2759"/>
<evidence type="ECO:0000313" key="11">
    <source>
        <dbReference type="EMBL" id="ANZ75480.1"/>
    </source>
</evidence>
<gene>
    <name evidence="11" type="primary">PXA2</name>
    <name evidence="11" type="ORF">ATY40_BA7502157</name>
</gene>
<dbReference type="GO" id="GO:0140359">
    <property type="term" value="F:ABC-type transporter activity"/>
    <property type="evidence" value="ECO:0007669"/>
    <property type="project" value="InterPro"/>
</dbReference>
<evidence type="ECO:0000256" key="4">
    <source>
        <dbReference type="ARBA" id="ARBA00022741"/>
    </source>
</evidence>
<sequence length="717" mass="82042">MKPGRLLKHYRNHRDLILRSSYVIVLALSVVEGGGGNGKKKVKSSSAATPKLSWKKYLQFIKETIFMDRKTPILLGSQVLLLITRAVISLKIASLDGKLVANLVSSKFNKFLKLLVLWMVIGIPASFINSSLNFLQHYIKLIIRNNLTNKLINKYLPVSGDNTTIYKLMNSAQIHDPNQRVTTNIEQLSDSLAKIFPQLLKPSLDVLLCAYQLSKTAPNSNTAEGVLILGLVVHFTTLLLKKFQPNFTRLSIKSNDLENNFHIYHSKVIENNEQLALSKSYNLELNVLDKAFFELALFKRLEFRRFAVYDTMMTFIVKYTWGAAGLLLCSLPIFVQSQFKEINDHLINEFTSSFITNRRLLLTGSDSLGKIIQSKKNLQNLRGYVMKTLEFEEELNEINASQTVVKSENITYNDTEEIIFDNVPLVTPSGQTLVQNLSFHIKKGDHLLIIGPNGAGKSSFFRILGGLWPVVPPGKLGIPNEDPVRKNFFYLPQKPYFTIGTLKEQIVYPDSVEGCEVTDDELYKLLELTKLEYLATDCEELLQHDIDTLTADHGKPDELRQLPMSPFDYVRNWSDLLSIGEQQRLALCRLYYQRPKFAILDECTSSISADLEQDCYKYAIEELGITVLSVCHRTTLWRFHSHLLQFKVRDNITTTSFHKFSPEERLLKHEELVLLDSKLAEKQELEQRLKFLEQSTKSRARNRSILYISDDEDEEID</sequence>
<dbReference type="GO" id="GO:0015910">
    <property type="term" value="P:long-chain fatty acid import into peroxisome"/>
    <property type="evidence" value="ECO:0007669"/>
    <property type="project" value="TreeGrafter"/>
</dbReference>
<dbReference type="SUPFAM" id="SSF52540">
    <property type="entry name" value="P-loop containing nucleoside triphosphate hydrolases"/>
    <property type="match status" value="1"/>
</dbReference>
<dbReference type="GO" id="GO:0005778">
    <property type="term" value="C:peroxisomal membrane"/>
    <property type="evidence" value="ECO:0007669"/>
    <property type="project" value="TreeGrafter"/>
</dbReference>
<reference evidence="11 12" key="1">
    <citation type="submission" date="2016-02" db="EMBL/GenBank/DDBJ databases">
        <title>Comparative genomic and transcriptomic foundation for Pichia pastoris.</title>
        <authorList>
            <person name="Love K.R."/>
            <person name="Shah K.A."/>
            <person name="Whittaker C.A."/>
            <person name="Wu J."/>
            <person name="Bartlett M.C."/>
            <person name="Ma D."/>
            <person name="Leeson R.L."/>
            <person name="Priest M."/>
            <person name="Young S.K."/>
            <person name="Love J.C."/>
        </authorList>
    </citation>
    <scope>NUCLEOTIDE SEQUENCE [LARGE SCALE GENOMIC DNA]</scope>
    <source>
        <strain evidence="11 12">ATCC 28485</strain>
    </source>
</reference>
<feature type="transmembrane region" description="Helical" evidence="9">
    <location>
        <begin position="315"/>
        <end position="335"/>
    </location>
</feature>
<protein>
    <submittedName>
        <fullName evidence="11">BA75_02157T0</fullName>
    </submittedName>
</protein>
<feature type="transmembrane region" description="Helical" evidence="9">
    <location>
        <begin position="73"/>
        <end position="95"/>
    </location>
</feature>
<organism evidence="11 12">
    <name type="scientific">Komagataella pastoris</name>
    <name type="common">Yeast</name>
    <name type="synonym">Pichia pastoris</name>
    <dbReference type="NCBI Taxonomy" id="4922"/>
    <lineage>
        <taxon>Eukaryota</taxon>
        <taxon>Fungi</taxon>
        <taxon>Dikarya</taxon>
        <taxon>Ascomycota</taxon>
        <taxon>Saccharomycotina</taxon>
        <taxon>Pichiomycetes</taxon>
        <taxon>Pichiales</taxon>
        <taxon>Pichiaceae</taxon>
        <taxon>Komagataella</taxon>
    </lineage>
</organism>
<dbReference type="GO" id="GO:0007031">
    <property type="term" value="P:peroxisome organization"/>
    <property type="evidence" value="ECO:0007669"/>
    <property type="project" value="TreeGrafter"/>
</dbReference>
<evidence type="ECO:0000256" key="5">
    <source>
        <dbReference type="ARBA" id="ARBA00022840"/>
    </source>
</evidence>
<dbReference type="PROSITE" id="PS50893">
    <property type="entry name" value="ABC_TRANSPORTER_2"/>
    <property type="match status" value="1"/>
</dbReference>
<dbReference type="GO" id="GO:0042760">
    <property type="term" value="P:very long-chain fatty acid catabolic process"/>
    <property type="evidence" value="ECO:0007669"/>
    <property type="project" value="TreeGrafter"/>
</dbReference>
<dbReference type="InterPro" id="IPR036640">
    <property type="entry name" value="ABC1_TM_sf"/>
</dbReference>
<evidence type="ECO:0000256" key="6">
    <source>
        <dbReference type="ARBA" id="ARBA00022989"/>
    </source>
</evidence>
<dbReference type="GO" id="GO:0006635">
    <property type="term" value="P:fatty acid beta-oxidation"/>
    <property type="evidence" value="ECO:0007669"/>
    <property type="project" value="TreeGrafter"/>
</dbReference>
<dbReference type="GO" id="GO:0016887">
    <property type="term" value="F:ATP hydrolysis activity"/>
    <property type="evidence" value="ECO:0007669"/>
    <property type="project" value="InterPro"/>
</dbReference>
<dbReference type="PANTHER" id="PTHR11384:SF69">
    <property type="entry name" value="PEROXISOMAL LONG-CHAIN FATTY ACID IMPORT PROTEIN 1"/>
    <property type="match status" value="1"/>
</dbReference>
<evidence type="ECO:0000256" key="3">
    <source>
        <dbReference type="ARBA" id="ARBA00022692"/>
    </source>
</evidence>
<dbReference type="GO" id="GO:0005524">
    <property type="term" value="F:ATP binding"/>
    <property type="evidence" value="ECO:0007669"/>
    <property type="project" value="UniProtKB-KW"/>
</dbReference>
<proteinExistence type="inferred from homology"/>
<dbReference type="Pfam" id="PF06472">
    <property type="entry name" value="ABC_membrane_2"/>
    <property type="match status" value="1"/>
</dbReference>
<comment type="similarity">
    <text evidence="1">Belongs to the ABC transporter superfamily. ABCD family. Peroxisomal fatty acyl CoA transporter (TC 3.A.1.203) subfamily.</text>
</comment>
<dbReference type="EMBL" id="CP014585">
    <property type="protein sequence ID" value="ANZ75480.1"/>
    <property type="molecule type" value="Genomic_DNA"/>
</dbReference>
<keyword evidence="6 9" id="KW-1133">Transmembrane helix</keyword>
<feature type="domain" description="ABC transporter" evidence="10">
    <location>
        <begin position="405"/>
        <end position="682"/>
    </location>
</feature>
<keyword evidence="3 9" id="KW-0812">Transmembrane</keyword>
<evidence type="ECO:0000256" key="7">
    <source>
        <dbReference type="ARBA" id="ARBA00023136"/>
    </source>
</evidence>
<keyword evidence="4" id="KW-0547">Nucleotide-binding</keyword>
<accession>A0A1B2JBT3</accession>
<evidence type="ECO:0000256" key="8">
    <source>
        <dbReference type="SAM" id="Coils"/>
    </source>
</evidence>
<dbReference type="InterPro" id="IPR003439">
    <property type="entry name" value="ABC_transporter-like_ATP-bd"/>
</dbReference>
<evidence type="ECO:0000259" key="10">
    <source>
        <dbReference type="PROSITE" id="PS50893"/>
    </source>
</evidence>
<dbReference type="InterPro" id="IPR011527">
    <property type="entry name" value="ABC1_TM_dom"/>
</dbReference>
<evidence type="ECO:0000256" key="2">
    <source>
        <dbReference type="ARBA" id="ARBA00022448"/>
    </source>
</evidence>
<evidence type="ECO:0000313" key="12">
    <source>
        <dbReference type="Proteomes" id="UP000094565"/>
    </source>
</evidence>
<dbReference type="PANTHER" id="PTHR11384">
    <property type="entry name" value="ATP-BINDING CASSETTE, SUB-FAMILY D MEMBER"/>
    <property type="match status" value="1"/>
</dbReference>
<feature type="transmembrane region" description="Helical" evidence="9">
    <location>
        <begin position="115"/>
        <end position="135"/>
    </location>
</feature>
<keyword evidence="7 9" id="KW-0472">Membrane</keyword>
<name>A0A1B2JBT3_PICPA</name>
<dbReference type="CDD" id="cd03223">
    <property type="entry name" value="ABCD_peroxisomal_ALDP"/>
    <property type="match status" value="1"/>
</dbReference>
<dbReference type="Gene3D" id="3.40.50.300">
    <property type="entry name" value="P-loop containing nucleotide triphosphate hydrolases"/>
    <property type="match status" value="1"/>
</dbReference>
<keyword evidence="12" id="KW-1185">Reference proteome</keyword>
<dbReference type="InterPro" id="IPR050835">
    <property type="entry name" value="ABC_transporter_sub-D"/>
</dbReference>
<dbReference type="Gene3D" id="1.20.1560.10">
    <property type="entry name" value="ABC transporter type 1, transmembrane domain"/>
    <property type="match status" value="1"/>
</dbReference>
<dbReference type="InterPro" id="IPR003593">
    <property type="entry name" value="AAA+_ATPase"/>
</dbReference>
<dbReference type="InterPro" id="IPR027417">
    <property type="entry name" value="P-loop_NTPase"/>
</dbReference>
<dbReference type="Pfam" id="PF00005">
    <property type="entry name" value="ABC_tran"/>
    <property type="match status" value="1"/>
</dbReference>
<keyword evidence="5" id="KW-0067">ATP-binding</keyword>
<dbReference type="SUPFAM" id="SSF90123">
    <property type="entry name" value="ABC transporter transmembrane region"/>
    <property type="match status" value="1"/>
</dbReference>
<feature type="coiled-coil region" evidence="8">
    <location>
        <begin position="675"/>
        <end position="702"/>
    </location>
</feature>